<feature type="chain" id="PRO_5032787914" evidence="3">
    <location>
        <begin position="21"/>
        <end position="452"/>
    </location>
</feature>
<sequence length="452" mass="49280">MRYFGWLVALALLFASPVYAAEPFAETSLATQGKIVVGQQVSIDVDVYVPNFFTSPPQFPLLDIPNAIVTLPDERAQNLVKSVSGEEYSGIRRTYFIIPQIAGEFTLPTASVPLAYAKVPGQSTPATVNLPAVTFVAAELPPGAEASAFSAARAQLSETIDGDPANLKVGDTLVRRVTLFATGTRAMMLPQLSFDVPDGVKLYRQAPALADNVDGSGRERGSSRTERVTYVMDREGTFTLPALTATWFDTGNMQAQRAELKPLVLVVKAKPATANAIAPDLPQAKEAPDRLSIRAILGIAITVLAALGLAFLLHRLWPRMKRWVDARKQARAQSEPTRYRELLAALNSGDAKRAYSALNLWTKAMGFRSATDWAEASNDRSVQDALAGFERDLFGPPHPPTQGSARTLASAILAWRVKYRRRDRRSFTVTPALPPLNPPLGNWQRPARNNSM</sequence>
<evidence type="ECO:0000256" key="3">
    <source>
        <dbReference type="SAM" id="SignalP"/>
    </source>
</evidence>
<dbReference type="PANTHER" id="PTHR40940">
    <property type="entry name" value="PROTEIN BATD-RELATED"/>
    <property type="match status" value="1"/>
</dbReference>
<dbReference type="InterPro" id="IPR025738">
    <property type="entry name" value="BatD"/>
</dbReference>
<protein>
    <submittedName>
        <fullName evidence="4">BatD family protein</fullName>
    </submittedName>
</protein>
<reference evidence="4 5" key="1">
    <citation type="submission" date="2020-05" db="EMBL/GenBank/DDBJ databases">
        <authorList>
            <person name="Kim M.K."/>
        </authorList>
    </citation>
    <scope>NUCLEOTIDE SEQUENCE [LARGE SCALE GENOMIC DNA]</scope>
    <source>
        <strain evidence="4 5">BT25</strain>
    </source>
</reference>
<evidence type="ECO:0000313" key="4">
    <source>
        <dbReference type="EMBL" id="NTS31441.1"/>
    </source>
</evidence>
<dbReference type="EMBL" id="JABUMX010000002">
    <property type="protein sequence ID" value="NTS31441.1"/>
    <property type="molecule type" value="Genomic_DNA"/>
</dbReference>
<dbReference type="AlphaFoldDB" id="A0A849VNM0"/>
<dbReference type="Proteomes" id="UP000550508">
    <property type="component" value="Unassembled WGS sequence"/>
</dbReference>
<evidence type="ECO:0000313" key="5">
    <source>
        <dbReference type="Proteomes" id="UP000550508"/>
    </source>
</evidence>
<keyword evidence="2" id="KW-1133">Transmembrane helix</keyword>
<dbReference type="PANTHER" id="PTHR40940:SF1">
    <property type="entry name" value="PROTEIN BATD"/>
    <property type="match status" value="1"/>
</dbReference>
<dbReference type="RefSeq" id="WP_174208034.1">
    <property type="nucleotide sequence ID" value="NZ_JABUMX010000002.1"/>
</dbReference>
<evidence type="ECO:0000256" key="1">
    <source>
        <dbReference type="SAM" id="MobiDB-lite"/>
    </source>
</evidence>
<comment type="caution">
    <text evidence="4">The sequence shown here is derived from an EMBL/GenBank/DDBJ whole genome shotgun (WGS) entry which is preliminary data.</text>
</comment>
<gene>
    <name evidence="4" type="ORF">HQ945_09275</name>
</gene>
<keyword evidence="5" id="KW-1185">Reference proteome</keyword>
<accession>A0A849VNM0</accession>
<organism evidence="4 5">
    <name type="scientific">Phyllobacterium pellucidum</name>
    <dbReference type="NCBI Taxonomy" id="2740464"/>
    <lineage>
        <taxon>Bacteria</taxon>
        <taxon>Pseudomonadati</taxon>
        <taxon>Pseudomonadota</taxon>
        <taxon>Alphaproteobacteria</taxon>
        <taxon>Hyphomicrobiales</taxon>
        <taxon>Phyllobacteriaceae</taxon>
        <taxon>Phyllobacterium</taxon>
    </lineage>
</organism>
<feature type="signal peptide" evidence="3">
    <location>
        <begin position="1"/>
        <end position="20"/>
    </location>
</feature>
<keyword evidence="2" id="KW-0812">Transmembrane</keyword>
<evidence type="ECO:0000256" key="2">
    <source>
        <dbReference type="SAM" id="Phobius"/>
    </source>
</evidence>
<keyword evidence="3" id="KW-0732">Signal</keyword>
<proteinExistence type="predicted"/>
<feature type="transmembrane region" description="Helical" evidence="2">
    <location>
        <begin position="291"/>
        <end position="313"/>
    </location>
</feature>
<feature type="region of interest" description="Disordered" evidence="1">
    <location>
        <begin position="430"/>
        <end position="452"/>
    </location>
</feature>
<name>A0A849VNM0_9HYPH</name>
<keyword evidence="2" id="KW-0472">Membrane</keyword>